<organism evidence="1 2">
    <name type="scientific">Chitinophaga arvensicola</name>
    <dbReference type="NCBI Taxonomy" id="29529"/>
    <lineage>
        <taxon>Bacteria</taxon>
        <taxon>Pseudomonadati</taxon>
        <taxon>Bacteroidota</taxon>
        <taxon>Chitinophagia</taxon>
        <taxon>Chitinophagales</taxon>
        <taxon>Chitinophagaceae</taxon>
        <taxon>Chitinophaga</taxon>
    </lineage>
</organism>
<evidence type="ECO:0008006" key="3">
    <source>
        <dbReference type="Google" id="ProtNLM"/>
    </source>
</evidence>
<sequence>MIINTNLKFIVFLLLSLYSCKKRDVQPQQPLLEGQWRLVAAKSTTPGVNSEIRDTQIAIFQQQDYRILVNDLQLNATTYRMELTETITGKKWKIITANSQMSYVQIVNDSLYINRTDDDEENALIYVRVQP</sequence>
<keyword evidence="2" id="KW-1185">Reference proteome</keyword>
<accession>A0A1I0QLG6</accession>
<protein>
    <recommendedName>
        <fullName evidence="3">Lipocalin-like domain-containing protein</fullName>
    </recommendedName>
</protein>
<evidence type="ECO:0000313" key="2">
    <source>
        <dbReference type="Proteomes" id="UP000199310"/>
    </source>
</evidence>
<gene>
    <name evidence="1" type="ORF">SAMN04488122_1550</name>
</gene>
<dbReference type="RefSeq" id="WP_089892722.1">
    <property type="nucleotide sequence ID" value="NZ_FOJG01000001.1"/>
</dbReference>
<dbReference type="OrthoDB" id="947434at2"/>
<dbReference type="STRING" id="29529.SAMN04488122_1550"/>
<evidence type="ECO:0000313" key="1">
    <source>
        <dbReference type="EMBL" id="SEW28001.1"/>
    </source>
</evidence>
<proteinExistence type="predicted"/>
<name>A0A1I0QLG6_9BACT</name>
<dbReference type="AlphaFoldDB" id="A0A1I0QLG6"/>
<dbReference type="Proteomes" id="UP000199310">
    <property type="component" value="Unassembled WGS sequence"/>
</dbReference>
<reference evidence="2" key="1">
    <citation type="submission" date="2016-10" db="EMBL/GenBank/DDBJ databases">
        <authorList>
            <person name="Varghese N."/>
            <person name="Submissions S."/>
        </authorList>
    </citation>
    <scope>NUCLEOTIDE SEQUENCE [LARGE SCALE GENOMIC DNA]</scope>
    <source>
        <strain evidence="2">DSM 3695</strain>
    </source>
</reference>
<dbReference type="EMBL" id="FOJG01000001">
    <property type="protein sequence ID" value="SEW28001.1"/>
    <property type="molecule type" value="Genomic_DNA"/>
</dbReference>